<evidence type="ECO:0000313" key="2">
    <source>
        <dbReference type="Proteomes" id="UP000215914"/>
    </source>
</evidence>
<protein>
    <submittedName>
        <fullName evidence="1">Uncharacterized protein</fullName>
    </submittedName>
</protein>
<dbReference type="InParanoid" id="A0A251VHF6"/>
<name>A0A251VHF6_HELAN</name>
<evidence type="ECO:0000313" key="1">
    <source>
        <dbReference type="EMBL" id="OTG35000.1"/>
    </source>
</evidence>
<sequence>MQRFSYVKRKIRKFNPTSISHSFFLSTLESSRHPKSFHLLIFSPLSLTSSHLYRTSSSQEIEMDLVGVGSFQVLSEIKDVILCRRVLIVYLILD</sequence>
<gene>
    <name evidence="1" type="ORF">HannXRQ_Chr02g0052041</name>
</gene>
<dbReference type="EMBL" id="CM007891">
    <property type="protein sequence ID" value="OTG35000.1"/>
    <property type="molecule type" value="Genomic_DNA"/>
</dbReference>
<dbReference type="AlphaFoldDB" id="A0A251VHF6"/>
<dbReference type="Proteomes" id="UP000215914">
    <property type="component" value="Chromosome 2"/>
</dbReference>
<accession>A0A251VHF6</accession>
<proteinExistence type="predicted"/>
<organism evidence="1 2">
    <name type="scientific">Helianthus annuus</name>
    <name type="common">Common sunflower</name>
    <dbReference type="NCBI Taxonomy" id="4232"/>
    <lineage>
        <taxon>Eukaryota</taxon>
        <taxon>Viridiplantae</taxon>
        <taxon>Streptophyta</taxon>
        <taxon>Embryophyta</taxon>
        <taxon>Tracheophyta</taxon>
        <taxon>Spermatophyta</taxon>
        <taxon>Magnoliopsida</taxon>
        <taxon>eudicotyledons</taxon>
        <taxon>Gunneridae</taxon>
        <taxon>Pentapetalae</taxon>
        <taxon>asterids</taxon>
        <taxon>campanulids</taxon>
        <taxon>Asterales</taxon>
        <taxon>Asteraceae</taxon>
        <taxon>Asteroideae</taxon>
        <taxon>Heliantheae alliance</taxon>
        <taxon>Heliantheae</taxon>
        <taxon>Helianthus</taxon>
    </lineage>
</organism>
<reference evidence="2" key="1">
    <citation type="journal article" date="2017" name="Nature">
        <title>The sunflower genome provides insights into oil metabolism, flowering and Asterid evolution.</title>
        <authorList>
            <person name="Badouin H."/>
            <person name="Gouzy J."/>
            <person name="Grassa C.J."/>
            <person name="Murat F."/>
            <person name="Staton S.E."/>
            <person name="Cottret L."/>
            <person name="Lelandais-Briere C."/>
            <person name="Owens G.L."/>
            <person name="Carrere S."/>
            <person name="Mayjonade B."/>
            <person name="Legrand L."/>
            <person name="Gill N."/>
            <person name="Kane N.C."/>
            <person name="Bowers J.E."/>
            <person name="Hubner S."/>
            <person name="Bellec A."/>
            <person name="Berard A."/>
            <person name="Berges H."/>
            <person name="Blanchet N."/>
            <person name="Boniface M.C."/>
            <person name="Brunel D."/>
            <person name="Catrice O."/>
            <person name="Chaidir N."/>
            <person name="Claudel C."/>
            <person name="Donnadieu C."/>
            <person name="Faraut T."/>
            <person name="Fievet G."/>
            <person name="Helmstetter N."/>
            <person name="King M."/>
            <person name="Knapp S.J."/>
            <person name="Lai Z."/>
            <person name="Le Paslier M.C."/>
            <person name="Lippi Y."/>
            <person name="Lorenzon L."/>
            <person name="Mandel J.R."/>
            <person name="Marage G."/>
            <person name="Marchand G."/>
            <person name="Marquand E."/>
            <person name="Bret-Mestries E."/>
            <person name="Morien E."/>
            <person name="Nambeesan S."/>
            <person name="Nguyen T."/>
            <person name="Pegot-Espagnet P."/>
            <person name="Pouilly N."/>
            <person name="Raftis F."/>
            <person name="Sallet E."/>
            <person name="Schiex T."/>
            <person name="Thomas J."/>
            <person name="Vandecasteele C."/>
            <person name="Vares D."/>
            <person name="Vear F."/>
            <person name="Vautrin S."/>
            <person name="Crespi M."/>
            <person name="Mangin B."/>
            <person name="Burke J.M."/>
            <person name="Salse J."/>
            <person name="Munos S."/>
            <person name="Vincourt P."/>
            <person name="Rieseberg L.H."/>
            <person name="Langlade N.B."/>
        </authorList>
    </citation>
    <scope>NUCLEOTIDE SEQUENCE [LARGE SCALE GENOMIC DNA]</scope>
    <source>
        <strain evidence="2">cv. SF193</strain>
    </source>
</reference>
<keyword evidence="2" id="KW-1185">Reference proteome</keyword>